<reference evidence="1" key="1">
    <citation type="submission" date="2022-10" db="EMBL/GenBank/DDBJ databases">
        <title>Genome Sequence of Xylaria curta.</title>
        <authorList>
            <person name="Buettner E."/>
        </authorList>
    </citation>
    <scope>NUCLEOTIDE SEQUENCE</scope>
    <source>
        <strain evidence="1">Babe10</strain>
    </source>
</reference>
<proteinExistence type="predicted"/>
<protein>
    <submittedName>
        <fullName evidence="1">Uncharacterized protein</fullName>
    </submittedName>
</protein>
<name>A0ACC1MTK7_9PEZI</name>
<accession>A0ACC1MTK7</accession>
<comment type="caution">
    <text evidence="1">The sequence shown here is derived from an EMBL/GenBank/DDBJ whole genome shotgun (WGS) entry which is preliminary data.</text>
</comment>
<organism evidence="1 2">
    <name type="scientific">Xylaria curta</name>
    <dbReference type="NCBI Taxonomy" id="42375"/>
    <lineage>
        <taxon>Eukaryota</taxon>
        <taxon>Fungi</taxon>
        <taxon>Dikarya</taxon>
        <taxon>Ascomycota</taxon>
        <taxon>Pezizomycotina</taxon>
        <taxon>Sordariomycetes</taxon>
        <taxon>Xylariomycetidae</taxon>
        <taxon>Xylariales</taxon>
        <taxon>Xylariaceae</taxon>
        <taxon>Xylaria</taxon>
    </lineage>
</organism>
<dbReference type="EMBL" id="JAPDGR010003696">
    <property type="protein sequence ID" value="KAJ2970342.1"/>
    <property type="molecule type" value="Genomic_DNA"/>
</dbReference>
<dbReference type="Proteomes" id="UP001143856">
    <property type="component" value="Unassembled WGS sequence"/>
</dbReference>
<gene>
    <name evidence="1" type="ORF">NUW58_g9727</name>
</gene>
<sequence length="474" mass="52159">MCSLLPHRSTTMHWGPSLACMLALLAWLSDAGRLVDRCGDLQFPDVVCIDRYGTYMPGVFKREPSDTYRSTSIQDPSFAVVKNAKFLVFDSERARGVLGSQPSVRNMFPVDDGATDAPVYVPDTNELWIGGLRTGDTSQYVVDLGQDNPQPQKRTLSPPIYAANGMRYHSGRVWVSAAGGNDTLQGGPYHPGIYSFDPKTGNSKVEANNYYGWFINSANDLDIDSSGRVWFTDPLHSRNMGVNENAPFIQPAVYRYNPGSGELRVVDDTLEFPNGITFSPDGKTLYVANTAAAVGNTDPNISWEEAGPLKYNSTGKRTIYAFDVTSDGILQNRRPIYTSMDYVADGMRVASNGYLVASAGYGVDILDAGGSHLARIQLDFIATNVEFAGPRRDELWIVGHGQVARAYIGLTGLMPSTGAAKQRLHVQGHTHGQEHIRSICYDPNYISNSGYYGLNCFRDTVHGYYRSDDEARYV</sequence>
<keyword evidence="2" id="KW-1185">Reference proteome</keyword>
<evidence type="ECO:0000313" key="1">
    <source>
        <dbReference type="EMBL" id="KAJ2970342.1"/>
    </source>
</evidence>
<evidence type="ECO:0000313" key="2">
    <source>
        <dbReference type="Proteomes" id="UP001143856"/>
    </source>
</evidence>